<protein>
    <submittedName>
        <fullName evidence="9">AP2 domain transcription factor AP2XI-3</fullName>
    </submittedName>
</protein>
<keyword evidence="2" id="KW-0805">Transcription regulation</keyword>
<evidence type="ECO:0000313" key="8">
    <source>
        <dbReference type="EMBL" id="CBZ55070.1"/>
    </source>
</evidence>
<dbReference type="OrthoDB" id="333966at2759"/>
<dbReference type="GO" id="GO:0003677">
    <property type="term" value="F:DNA binding"/>
    <property type="evidence" value="ECO:0007669"/>
    <property type="project" value="UniProtKB-KW"/>
</dbReference>
<gene>
    <name evidence="9" type="ORF">BN1204_054950</name>
    <name evidence="8" type="ORF">NCLIV_054950</name>
</gene>
<dbReference type="InParanoid" id="F0VMX4"/>
<name>F0VMX4_NEOCL</name>
<keyword evidence="4" id="KW-0804">Transcription</keyword>
<feature type="region of interest" description="Disordered" evidence="6">
    <location>
        <begin position="1228"/>
        <end position="1259"/>
    </location>
</feature>
<evidence type="ECO:0000256" key="3">
    <source>
        <dbReference type="ARBA" id="ARBA00023125"/>
    </source>
</evidence>
<dbReference type="eggNOG" id="ENOG502SDS6">
    <property type="taxonomic scope" value="Eukaryota"/>
</dbReference>
<dbReference type="Pfam" id="PF00847">
    <property type="entry name" value="AP2"/>
    <property type="match status" value="1"/>
</dbReference>
<accession>F0VMX4</accession>
<feature type="region of interest" description="Disordered" evidence="6">
    <location>
        <begin position="823"/>
        <end position="844"/>
    </location>
</feature>
<evidence type="ECO:0000256" key="2">
    <source>
        <dbReference type="ARBA" id="ARBA00023015"/>
    </source>
</evidence>
<dbReference type="EMBL" id="FR823392">
    <property type="protein sequence ID" value="CBZ55070.1"/>
    <property type="molecule type" value="Genomic_DNA"/>
</dbReference>
<evidence type="ECO:0000313" key="9">
    <source>
        <dbReference type="EMBL" id="CEL69794.1"/>
    </source>
</evidence>
<feature type="compositionally biased region" description="Low complexity" evidence="6">
    <location>
        <begin position="519"/>
        <end position="530"/>
    </location>
</feature>
<feature type="region of interest" description="Disordered" evidence="6">
    <location>
        <begin position="90"/>
        <end position="125"/>
    </location>
</feature>
<dbReference type="EMBL" id="LN714486">
    <property type="protein sequence ID" value="CEL69794.1"/>
    <property type="molecule type" value="Genomic_DNA"/>
</dbReference>
<keyword evidence="5" id="KW-0539">Nucleus</keyword>
<dbReference type="GeneID" id="13446785"/>
<organism evidence="8 10">
    <name type="scientific">Neospora caninum (strain Liverpool)</name>
    <dbReference type="NCBI Taxonomy" id="572307"/>
    <lineage>
        <taxon>Eukaryota</taxon>
        <taxon>Sar</taxon>
        <taxon>Alveolata</taxon>
        <taxon>Apicomplexa</taxon>
        <taxon>Conoidasida</taxon>
        <taxon>Coccidia</taxon>
        <taxon>Eucoccidiorida</taxon>
        <taxon>Eimeriorina</taxon>
        <taxon>Sarcocystidae</taxon>
        <taxon>Neospora</taxon>
    </lineage>
</organism>
<reference evidence="9" key="4">
    <citation type="journal article" date="2015" name="PLoS ONE">
        <title>Comprehensive Evaluation of Toxoplasma gondii VEG and Neospora caninum LIV Genomes with Tachyzoite Stage Transcriptome and Proteome Defines Novel Transcript Features.</title>
        <authorList>
            <person name="Ramaprasad A."/>
            <person name="Mourier T."/>
            <person name="Naeem R."/>
            <person name="Malas T.B."/>
            <person name="Moussa E."/>
            <person name="Panigrahi A."/>
            <person name="Vermont S.J."/>
            <person name="Otto T.D."/>
            <person name="Wastling J."/>
            <person name="Pain A."/>
        </authorList>
    </citation>
    <scope>NUCLEOTIDE SEQUENCE</scope>
    <source>
        <strain evidence="9">Liverpool</strain>
    </source>
</reference>
<dbReference type="RefSeq" id="XP_003885098.1">
    <property type="nucleotide sequence ID" value="XM_003885049.1"/>
</dbReference>
<feature type="region of interest" description="Disordered" evidence="6">
    <location>
        <begin position="920"/>
        <end position="1028"/>
    </location>
</feature>
<dbReference type="GO" id="GO:0003700">
    <property type="term" value="F:DNA-binding transcription factor activity"/>
    <property type="evidence" value="ECO:0007669"/>
    <property type="project" value="InterPro"/>
</dbReference>
<sequence>MCAAAATHADDTTGVMVPSPSVSNHAENVASNPCLAMEADQTAAGAAAAENSVLSASVDPPAAPSAAEEMHCAPSLVPGEAPHLLAAMAEATSSDKASSDMPGVHPGVAEGANPCGPAGATAGTSAAATHDGALNPTSALLSISSAFLGGTSAAGASVKEVADLGELSGGLTKQEAAAAVAAMATAAGDCSEGVLARLAAVLPLSSGACRAPPAKGAAQGGEPATADGNNAPLSDLLGICGGEAASQGGAALQETASGVDAGQPTVPAEPATSGGTEQATGAVPSVSELLLEGLVKAEQQDGGAAAAALGAALKPGLVPSALTYSAKKVAEVAKGRLLAGSAGALDGAGAGPGALSTAQAASSSLDVFQQCAPGSGGMMVRLDGTTTPATSPFLSSLSSLDSFKRLCYGASSPSLFETLSAGNSIDQLSSLSSFSLQALSAAASVDEAAAAQAAAASQNQTPETTVAALAGTQLQGASPQTVAALSSTALNAAAAGLAPNAPGGASAGATGSDARGTEASSTSAVSSDAVNAEAASSGDASSSLGLASPSVSCPQGPLSVLSGLMAAPGAAGVPQGDGTEDTTSAGGATSSEPASGANLAGVPEGEETGVSGGAAAASLSAGVLGAAGADGLVATSPTSAAAAAATAAGMGFAMDNVTAALQAEQMQRLLAEFASSSDPYTAAMAMGGLGCPGLGAAMAGTAGAGSSGVAGAGAGVAGDVVLDERQRQQLLIPHEHQLAALTYLQSMEGMTDAVNGSLWMPGILGSRLGATGFFHSLYDFANTALAAAVAGPAATTARTCAGTPPEASGAEVPVAGTDAAGAVGAASTGRSHRRGTQGAGRGRGAAVSPVSDALCVPGAVLGATEAFAQGAADPTGAGADAAAAAAAAAAAWGVYGGIPTTAGVGDATLGAEAVGDVGAAAQPVKRTRGRPRKRPAESPAVSATGAMAVKQDPGQVGGSASPAAPSGLAVGDDQKTGVVPGAEGTAGAAGGPGAAAALHRRQPLATASAPKRYRRGTNNPDSGFPGVSWNSRMQAWLAFYVDKEGTRRSHTFKCNKFGGIETARVEAIDWLIRKRGELQAESEQQRQQVQQQVQLQAQQLQSAQAPSTQQLQAQLQQRTQQQLQLQQLPFTHTTPDGRLVGLGVGPDQQSDLQLHQLLQEELLLQQQQQLLLQQHAEQHLQHPGGATTLSALEALQPTADALVCAIGGLEKAAEESLISQHAQAAAVGGSSDDADKSGVAAGVEPQPVEGADPLQAAQPDLTPDVHSIIQAAGGEAALEPWAPAAVGAAGADLASGEGGDGGAGLGLDIGAGQDGAALVAQMSTPEDFLQNAELGGAVGEILGSLQESAAADHPGVALGAAAEDVPPLGGDGGETRGLEVTMASDVAAAGTGEKAEVELGTTAVEGALCQ</sequence>
<evidence type="ECO:0000313" key="10">
    <source>
        <dbReference type="Proteomes" id="UP000007494"/>
    </source>
</evidence>
<comment type="subcellular location">
    <subcellularLocation>
        <location evidence="1">Nucleus</location>
    </subcellularLocation>
</comment>
<dbReference type="OMA" id="QAWLAFY"/>
<dbReference type="InterPro" id="IPR001471">
    <property type="entry name" value="AP2/ERF_dom"/>
</dbReference>
<feature type="compositionally biased region" description="Low complexity" evidence="6">
    <location>
        <begin position="958"/>
        <end position="967"/>
    </location>
</feature>
<feature type="compositionally biased region" description="Low complexity" evidence="6">
    <location>
        <begin position="976"/>
        <end position="986"/>
    </location>
</feature>
<evidence type="ECO:0000256" key="6">
    <source>
        <dbReference type="SAM" id="MobiDB-lite"/>
    </source>
</evidence>
<dbReference type="VEuPathDB" id="ToxoDB:NCLIV_054950"/>
<feature type="compositionally biased region" description="Polar residues" evidence="6">
    <location>
        <begin position="581"/>
        <end position="593"/>
    </location>
</feature>
<reference evidence="10" key="3">
    <citation type="journal article" date="2012" name="PLoS Pathog.">
        <title>Comparative genomics of the apicomplexan parasites Toxoplasma gondii and Neospora caninum: Coccidia differing in host range and transmission strategy.</title>
        <authorList>
            <person name="Reid A.J."/>
            <person name="Vermont S.J."/>
            <person name="Cotton J.A."/>
            <person name="Harris D."/>
            <person name="Hill-Cawthorne G.A."/>
            <person name="Konen-Waisman S."/>
            <person name="Latham S.M."/>
            <person name="Mourier T."/>
            <person name="Norton R."/>
            <person name="Quail M.A."/>
            <person name="Sanders M."/>
            <person name="Shanmugam D."/>
            <person name="Sohal A."/>
            <person name="Wasmuth J.D."/>
            <person name="Brunk B."/>
            <person name="Grigg M.E."/>
            <person name="Howard J.C."/>
            <person name="Parkinson J."/>
            <person name="Roos D.S."/>
            <person name="Trees A.J."/>
            <person name="Berriman M."/>
            <person name="Pain A."/>
            <person name="Wastling J.M."/>
        </authorList>
    </citation>
    <scope>NUCLEOTIDE SEQUENCE [LARGE SCALE GENOMIC DNA]</scope>
    <source>
        <strain evidence="10">Liverpool</strain>
    </source>
</reference>
<evidence type="ECO:0000256" key="5">
    <source>
        <dbReference type="ARBA" id="ARBA00023242"/>
    </source>
</evidence>
<keyword evidence="3" id="KW-0238">DNA-binding</keyword>
<feature type="compositionally biased region" description="Low complexity" evidence="6">
    <location>
        <begin position="501"/>
        <end position="512"/>
    </location>
</feature>
<reference evidence="8" key="1">
    <citation type="submission" date="2011-02" db="EMBL/GenBank/DDBJ databases">
        <authorList>
            <person name="Aslett M."/>
        </authorList>
    </citation>
    <scope>NUCLEOTIDE SEQUENCE</scope>
    <source>
        <strain evidence="8">Liverpool</strain>
    </source>
</reference>
<evidence type="ECO:0000256" key="1">
    <source>
        <dbReference type="ARBA" id="ARBA00004123"/>
    </source>
</evidence>
<evidence type="ECO:0000259" key="7">
    <source>
        <dbReference type="Pfam" id="PF00847"/>
    </source>
</evidence>
<feature type="region of interest" description="Disordered" evidence="6">
    <location>
        <begin position="501"/>
        <end position="530"/>
    </location>
</feature>
<evidence type="ECO:0000256" key="4">
    <source>
        <dbReference type="ARBA" id="ARBA00023163"/>
    </source>
</evidence>
<feature type="domain" description="AP2/ERF" evidence="7">
    <location>
        <begin position="1022"/>
        <end position="1076"/>
    </location>
</feature>
<proteinExistence type="predicted"/>
<dbReference type="Proteomes" id="UP000007494">
    <property type="component" value="Chromosome XI"/>
</dbReference>
<feature type="compositionally biased region" description="Low complexity" evidence="6">
    <location>
        <begin position="1228"/>
        <end position="1243"/>
    </location>
</feature>
<dbReference type="GO" id="GO:0005634">
    <property type="term" value="C:nucleus"/>
    <property type="evidence" value="ECO:0007669"/>
    <property type="project" value="UniProtKB-SubCell"/>
</dbReference>
<keyword evidence="10" id="KW-1185">Reference proteome</keyword>
<feature type="region of interest" description="Disordered" evidence="6">
    <location>
        <begin position="570"/>
        <end position="612"/>
    </location>
</feature>
<reference evidence="8" key="2">
    <citation type="submission" date="2011-03" db="EMBL/GenBank/DDBJ databases">
        <title>Comparative genomics and transcriptomics of Neospora caninum and Toxoplasma gondii.</title>
        <authorList>
            <person name="Reid A.J."/>
            <person name="Sohal A."/>
            <person name="Harris D."/>
            <person name="Quail M."/>
            <person name="Sanders M."/>
            <person name="Berriman M."/>
            <person name="Wastling J.M."/>
            <person name="Pain A."/>
        </authorList>
    </citation>
    <scope>NUCLEOTIDE SEQUENCE</scope>
    <source>
        <strain evidence="8">Liverpool</strain>
    </source>
</reference>
<feature type="compositionally biased region" description="Low complexity" evidence="6">
    <location>
        <begin position="111"/>
        <end position="125"/>
    </location>
</feature>
<dbReference type="Gene3D" id="1.20.5.2050">
    <property type="match status" value="1"/>
</dbReference>
<feature type="region of interest" description="Disordered" evidence="6">
    <location>
        <begin position="254"/>
        <end position="281"/>
    </location>
</feature>